<keyword evidence="3 6" id="KW-0812">Transmembrane</keyword>
<name>A0ABT4IVF7_9GAMM</name>
<feature type="transmembrane region" description="Helical" evidence="6">
    <location>
        <begin position="73"/>
        <end position="95"/>
    </location>
</feature>
<evidence type="ECO:0000256" key="3">
    <source>
        <dbReference type="ARBA" id="ARBA00022692"/>
    </source>
</evidence>
<evidence type="ECO:0000256" key="6">
    <source>
        <dbReference type="SAM" id="Phobius"/>
    </source>
</evidence>
<dbReference type="PANTHER" id="PTHR43461">
    <property type="entry name" value="TRANSMEMBRANE PROTEIN 256"/>
    <property type="match status" value="1"/>
</dbReference>
<comment type="similarity">
    <text evidence="2">Belongs to the UPF0382 family.</text>
</comment>
<evidence type="ECO:0000313" key="7">
    <source>
        <dbReference type="EMBL" id="MCZ0927440.1"/>
    </source>
</evidence>
<dbReference type="PANTHER" id="PTHR43461:SF1">
    <property type="entry name" value="TRANSMEMBRANE PROTEIN 256"/>
    <property type="match status" value="1"/>
</dbReference>
<evidence type="ECO:0000313" key="8">
    <source>
        <dbReference type="Proteomes" id="UP001321125"/>
    </source>
</evidence>
<dbReference type="Proteomes" id="UP001321125">
    <property type="component" value="Unassembled WGS sequence"/>
</dbReference>
<feature type="transmembrane region" description="Helical" evidence="6">
    <location>
        <begin position="7"/>
        <end position="28"/>
    </location>
</feature>
<comment type="caution">
    <text evidence="7">The sequence shown here is derived from an EMBL/GenBank/DDBJ whole genome shotgun (WGS) entry which is preliminary data.</text>
</comment>
<organism evidence="7 8">
    <name type="scientific">Vreelandella janggokensis</name>
    <dbReference type="NCBI Taxonomy" id="370767"/>
    <lineage>
        <taxon>Bacteria</taxon>
        <taxon>Pseudomonadati</taxon>
        <taxon>Pseudomonadota</taxon>
        <taxon>Gammaproteobacteria</taxon>
        <taxon>Oceanospirillales</taxon>
        <taxon>Halomonadaceae</taxon>
        <taxon>Vreelandella</taxon>
    </lineage>
</organism>
<comment type="subcellular location">
    <subcellularLocation>
        <location evidence="1">Membrane</location>
        <topology evidence="1">Multi-pass membrane protein</topology>
    </subcellularLocation>
</comment>
<dbReference type="InterPro" id="IPR006696">
    <property type="entry name" value="DUF423"/>
</dbReference>
<accession>A0ABT4IVF7</accession>
<proteinExistence type="inferred from homology"/>
<feature type="transmembrane region" description="Helical" evidence="6">
    <location>
        <begin position="101"/>
        <end position="124"/>
    </location>
</feature>
<feature type="transmembrane region" description="Helical" evidence="6">
    <location>
        <begin position="48"/>
        <end position="66"/>
    </location>
</feature>
<evidence type="ECO:0000256" key="4">
    <source>
        <dbReference type="ARBA" id="ARBA00022989"/>
    </source>
</evidence>
<dbReference type="EMBL" id="JAKNQU010000003">
    <property type="protein sequence ID" value="MCZ0927440.1"/>
    <property type="molecule type" value="Genomic_DNA"/>
</dbReference>
<evidence type="ECO:0000256" key="1">
    <source>
        <dbReference type="ARBA" id="ARBA00004141"/>
    </source>
</evidence>
<sequence>MQRTDKVWWLGVAFSGALMVLLGAYAAHGLETRASAELISAVETGVRYQAWHTLAMLAVLVWRSSCPIAGQHWVLVLWSLGIAGFSGSLYLMALAGLNLGIVTPIGGLLLVAGWLVLGGVAIGADFSARPPHNPGG</sequence>
<reference evidence="7 8" key="1">
    <citation type="submission" date="2022-02" db="EMBL/GenBank/DDBJ databases">
        <title>Study of halophilic communities from a Mexican lake.</title>
        <authorList>
            <person name="Hernandez-Soto L.M."/>
            <person name="Martinez-Abarca F."/>
            <person name="Ramirez-Saad H.C."/>
            <person name="Aguirre-Garrido J.F."/>
        </authorList>
    </citation>
    <scope>NUCLEOTIDE SEQUENCE [LARGE SCALE GENOMIC DNA]</scope>
    <source>
        <strain evidence="7 8">Hjan13</strain>
    </source>
</reference>
<evidence type="ECO:0000256" key="5">
    <source>
        <dbReference type="ARBA" id="ARBA00023136"/>
    </source>
</evidence>
<evidence type="ECO:0000256" key="2">
    <source>
        <dbReference type="ARBA" id="ARBA00009694"/>
    </source>
</evidence>
<dbReference type="Pfam" id="PF04241">
    <property type="entry name" value="DUF423"/>
    <property type="match status" value="1"/>
</dbReference>
<keyword evidence="4 6" id="KW-1133">Transmembrane helix</keyword>
<gene>
    <name evidence="7" type="ORF">L0635_10130</name>
</gene>
<keyword evidence="8" id="KW-1185">Reference proteome</keyword>
<dbReference type="RefSeq" id="WP_085919489.1">
    <property type="nucleotide sequence ID" value="NZ_JAKNQT010000002.1"/>
</dbReference>
<keyword evidence="5 6" id="KW-0472">Membrane</keyword>
<protein>
    <submittedName>
        <fullName evidence="7">DUF423 domain-containing protein</fullName>
    </submittedName>
</protein>